<organism evidence="1">
    <name type="scientific">viral metagenome</name>
    <dbReference type="NCBI Taxonomy" id="1070528"/>
    <lineage>
        <taxon>unclassified sequences</taxon>
        <taxon>metagenomes</taxon>
        <taxon>organismal metagenomes</taxon>
    </lineage>
</organism>
<gene>
    <name evidence="1" type="ORF">MM415B04258_0003</name>
</gene>
<name>A0A6M3LE09_9ZZZZ</name>
<dbReference type="EMBL" id="MT143142">
    <property type="protein sequence ID" value="QJA93346.1"/>
    <property type="molecule type" value="Genomic_DNA"/>
</dbReference>
<dbReference type="AlphaFoldDB" id="A0A6M3LE09"/>
<reference evidence="1" key="1">
    <citation type="submission" date="2020-03" db="EMBL/GenBank/DDBJ databases">
        <title>The deep terrestrial virosphere.</title>
        <authorList>
            <person name="Holmfeldt K."/>
            <person name="Nilsson E."/>
            <person name="Simone D."/>
            <person name="Lopez-Fernandez M."/>
            <person name="Wu X."/>
            <person name="de Brujin I."/>
            <person name="Lundin D."/>
            <person name="Andersson A."/>
            <person name="Bertilsson S."/>
            <person name="Dopson M."/>
        </authorList>
    </citation>
    <scope>NUCLEOTIDE SEQUENCE</scope>
    <source>
        <strain evidence="1">MM415B04258</strain>
    </source>
</reference>
<proteinExistence type="predicted"/>
<sequence length="56" mass="6535">MVSREMHNKAAKLRQDIENYAPEGETSKWDLADVDNLLTELFVFLEDIYTEASEEE</sequence>
<protein>
    <submittedName>
        <fullName evidence="1">Uncharacterized protein</fullName>
    </submittedName>
</protein>
<accession>A0A6M3LE09</accession>
<evidence type="ECO:0000313" key="1">
    <source>
        <dbReference type="EMBL" id="QJA93346.1"/>
    </source>
</evidence>